<evidence type="ECO:0000256" key="1">
    <source>
        <dbReference type="SAM" id="SignalP"/>
    </source>
</evidence>
<evidence type="ECO:0000313" key="3">
    <source>
        <dbReference type="EMBL" id="AVO49506.1"/>
    </source>
</evidence>
<gene>
    <name evidence="3" type="ORF">C6568_09680</name>
</gene>
<dbReference type="InterPro" id="IPR025711">
    <property type="entry name" value="PepSY"/>
</dbReference>
<proteinExistence type="predicted"/>
<evidence type="ECO:0000259" key="2">
    <source>
        <dbReference type="Pfam" id="PF13670"/>
    </source>
</evidence>
<feature type="domain" description="PepSY" evidence="2">
    <location>
        <begin position="33"/>
        <end position="100"/>
    </location>
</feature>
<feature type="chain" id="PRO_5015346300" description="PepSY domain-containing protein" evidence="1">
    <location>
        <begin position="26"/>
        <end position="107"/>
    </location>
</feature>
<evidence type="ECO:0000313" key="4">
    <source>
        <dbReference type="Proteomes" id="UP000237925"/>
    </source>
</evidence>
<accession>A0A2R3QCL2</accession>
<feature type="signal peptide" evidence="1">
    <location>
        <begin position="1"/>
        <end position="25"/>
    </location>
</feature>
<dbReference type="KEGG" id="mela:C6568_09680"/>
<dbReference type="EMBL" id="CP027667">
    <property type="protein sequence ID" value="AVO49506.1"/>
    <property type="molecule type" value="Genomic_DNA"/>
</dbReference>
<dbReference type="RefSeq" id="WP_106683938.1">
    <property type="nucleotide sequence ID" value="NZ_CP027667.1"/>
</dbReference>
<dbReference type="Proteomes" id="UP000237925">
    <property type="component" value="Chromosome"/>
</dbReference>
<name>A0A2R3QCL2_9BURK</name>
<dbReference type="Pfam" id="PF13670">
    <property type="entry name" value="PepSY_2"/>
    <property type="match status" value="1"/>
</dbReference>
<keyword evidence="4" id="KW-1185">Reference proteome</keyword>
<keyword evidence="1" id="KW-0732">Signal</keyword>
<dbReference type="OrthoDB" id="8797209at2"/>
<protein>
    <recommendedName>
        <fullName evidence="2">PepSY domain-containing protein</fullName>
    </recommendedName>
</protein>
<reference evidence="3 4" key="1">
    <citation type="submission" date="2018-03" db="EMBL/GenBank/DDBJ databases">
        <title>Genome sequencing of Melaminivora sp.</title>
        <authorList>
            <person name="Kim S.-J."/>
            <person name="Heo J."/>
            <person name="Ahn J.-H."/>
            <person name="Kwon S.-W."/>
        </authorList>
    </citation>
    <scope>NUCLEOTIDE SEQUENCE [LARGE SCALE GENOMIC DNA]</scope>
    <source>
        <strain evidence="3 4">SC2-9</strain>
    </source>
</reference>
<dbReference type="AlphaFoldDB" id="A0A2R3QCL2"/>
<sequence length="107" mass="11362">MNALRSRALLVLASAALLTLPAVHAQTPAAQPAPAAAAAAPATAAPAARLSIRDIYERASAAGYRDLREIEFEHGRYKVKGYDAQGARVKVYFNATTGAIEDGRRRD</sequence>
<organism evidence="3 4">
    <name type="scientific">Melaminivora suipulveris</name>
    <dbReference type="NCBI Taxonomy" id="2109913"/>
    <lineage>
        <taxon>Bacteria</taxon>
        <taxon>Pseudomonadati</taxon>
        <taxon>Pseudomonadota</taxon>
        <taxon>Betaproteobacteria</taxon>
        <taxon>Burkholderiales</taxon>
        <taxon>Comamonadaceae</taxon>
        <taxon>Melaminivora</taxon>
    </lineage>
</organism>